<dbReference type="CDD" id="cd07039">
    <property type="entry name" value="TPP_PYR_POX"/>
    <property type="match status" value="1"/>
</dbReference>
<dbReference type="InterPro" id="IPR047211">
    <property type="entry name" value="POXB-like"/>
</dbReference>
<dbReference type="GO" id="GO:0000287">
    <property type="term" value="F:magnesium ion binding"/>
    <property type="evidence" value="ECO:0007669"/>
    <property type="project" value="InterPro"/>
</dbReference>
<protein>
    <submittedName>
        <fullName evidence="7">Pyruvate oxidase</fullName>
    </submittedName>
</protein>
<evidence type="ECO:0000259" key="4">
    <source>
        <dbReference type="Pfam" id="PF00205"/>
    </source>
</evidence>
<feature type="domain" description="Thiamine pyrophosphate enzyme TPP-binding" evidence="5">
    <location>
        <begin position="382"/>
        <end position="531"/>
    </location>
</feature>
<dbReference type="PROSITE" id="PS00187">
    <property type="entry name" value="TPP_ENZYMES"/>
    <property type="match status" value="1"/>
</dbReference>
<dbReference type="OrthoDB" id="4494979at2"/>
<organism evidence="7 8">
    <name type="scientific">Vagococcus elongatus</name>
    <dbReference type="NCBI Taxonomy" id="180344"/>
    <lineage>
        <taxon>Bacteria</taxon>
        <taxon>Bacillati</taxon>
        <taxon>Bacillota</taxon>
        <taxon>Bacilli</taxon>
        <taxon>Lactobacillales</taxon>
        <taxon>Enterococcaceae</taxon>
        <taxon>Vagococcus</taxon>
    </lineage>
</organism>
<dbReference type="PANTHER" id="PTHR42981:SF2">
    <property type="entry name" value="PYRUVATE DEHYDROGENASE [UBIQUINONE]"/>
    <property type="match status" value="1"/>
</dbReference>
<dbReference type="GO" id="GO:0030976">
    <property type="term" value="F:thiamine pyrophosphate binding"/>
    <property type="evidence" value="ECO:0007669"/>
    <property type="project" value="InterPro"/>
</dbReference>
<dbReference type="SUPFAM" id="SSF52467">
    <property type="entry name" value="DHS-like NAD/FAD-binding domain"/>
    <property type="match status" value="1"/>
</dbReference>
<reference evidence="7 8" key="1">
    <citation type="submission" date="2017-05" db="EMBL/GenBank/DDBJ databases">
        <title>Vagococcus spp. assemblies.</title>
        <authorList>
            <person name="Gulvik C.A."/>
        </authorList>
    </citation>
    <scope>NUCLEOTIDE SEQUENCE [LARGE SCALE GENOMIC DNA]</scope>
    <source>
        <strain evidence="7 8">CCUG 51432</strain>
    </source>
</reference>
<feature type="domain" description="Thiamine pyrophosphate enzyme central" evidence="4">
    <location>
        <begin position="193"/>
        <end position="322"/>
    </location>
</feature>
<dbReference type="Pfam" id="PF02776">
    <property type="entry name" value="TPP_enzyme_N"/>
    <property type="match status" value="1"/>
</dbReference>
<evidence type="ECO:0000313" key="8">
    <source>
        <dbReference type="Proteomes" id="UP000287605"/>
    </source>
</evidence>
<evidence type="ECO:0000256" key="1">
    <source>
        <dbReference type="ARBA" id="ARBA00007812"/>
    </source>
</evidence>
<sequence length="580" mass="63917">MKMTAGDSLVKVLESWNVKHIYGIVGSSVNGLMEALYKERETINYIQVRHESAGAMAAAGHAKTTDEIGVCFGSAAPGGTNLFNGLYDAKMDRVPMLAIIGQSATENINTNFFQEMDEVPIYTDVSVFNKMVTTAKQIPHVIDEAIRTAYIQKGVSVVILPNDLVEKEIDFSLGKEKKTPPLPPHFPIDEVEVNQVLAMIQEAKRPVFYGGLGLKGARDTVEEFATQFAMPIVTSAISIGVAASNNHKNFMGAFGRLGTKPAFDVLQEADLILFVGSNHPFVRAWPTDAKIIQINHRIEDIAKQAPVEMGIVADAGAFIDRLIKSGVSREETDFLKAARISKENWDRYLTELAADEANGLSAEAVIKAVGDHSTADAYYGLDVGNNTMYSVRMLPLNQQRQYSVSGIFATLGVGLPYSIAAKLAKPERQVWSISGDGGVAMNIQEIITQARYELPIINIILSNQSYGFIKHAQLNSEFLYGVDITDVDWAMTTKGMGALSFTVTSLNELYECMEEIELLQKHGNKKPIVIDAKVYYSDPVDTSLVTLDPKRFSKEQIEGYKDRYQFYNQPSLSEIIDNLP</sequence>
<dbReference type="Gene3D" id="3.40.50.1220">
    <property type="entry name" value="TPP-binding domain"/>
    <property type="match status" value="1"/>
</dbReference>
<dbReference type="Pfam" id="PF02775">
    <property type="entry name" value="TPP_enzyme_C"/>
    <property type="match status" value="1"/>
</dbReference>
<dbReference type="GO" id="GO:0003824">
    <property type="term" value="F:catalytic activity"/>
    <property type="evidence" value="ECO:0007669"/>
    <property type="project" value="InterPro"/>
</dbReference>
<dbReference type="InterPro" id="IPR011766">
    <property type="entry name" value="TPP_enzyme_TPP-bd"/>
</dbReference>
<dbReference type="InterPro" id="IPR047210">
    <property type="entry name" value="TPP_PYR_POXB-like"/>
</dbReference>
<evidence type="ECO:0000256" key="3">
    <source>
        <dbReference type="RuleBase" id="RU362132"/>
    </source>
</evidence>
<dbReference type="InterPro" id="IPR012001">
    <property type="entry name" value="Thiamin_PyroP_enz_TPP-bd_dom"/>
</dbReference>
<dbReference type="Pfam" id="PF00205">
    <property type="entry name" value="TPP_enzyme_M"/>
    <property type="match status" value="1"/>
</dbReference>
<dbReference type="AlphaFoldDB" id="A0A430ATZ8"/>
<dbReference type="PANTHER" id="PTHR42981">
    <property type="entry name" value="PYRUVATE DEHYDROGENASE [UBIQUINONE]"/>
    <property type="match status" value="1"/>
</dbReference>
<keyword evidence="7" id="KW-0670">Pyruvate</keyword>
<dbReference type="EMBL" id="NGKA01000010">
    <property type="protein sequence ID" value="RSU11530.1"/>
    <property type="molecule type" value="Genomic_DNA"/>
</dbReference>
<comment type="similarity">
    <text evidence="1 3">Belongs to the TPP enzyme family.</text>
</comment>
<evidence type="ECO:0000259" key="5">
    <source>
        <dbReference type="Pfam" id="PF02775"/>
    </source>
</evidence>
<accession>A0A430ATZ8</accession>
<proteinExistence type="inferred from homology"/>
<name>A0A430ATZ8_9ENTE</name>
<dbReference type="InterPro" id="IPR029061">
    <property type="entry name" value="THDP-binding"/>
</dbReference>
<dbReference type="Gene3D" id="3.40.50.970">
    <property type="match status" value="2"/>
</dbReference>
<keyword evidence="2 3" id="KW-0786">Thiamine pyrophosphate</keyword>
<dbReference type="RefSeq" id="WP_126809154.1">
    <property type="nucleotide sequence ID" value="NZ_NGKA01000010.1"/>
</dbReference>
<feature type="domain" description="Thiamine pyrophosphate enzyme N-terminal TPP-binding" evidence="6">
    <location>
        <begin position="3"/>
        <end position="119"/>
    </location>
</feature>
<dbReference type="InterPro" id="IPR000399">
    <property type="entry name" value="TPP-bd_CS"/>
</dbReference>
<comment type="caution">
    <text evidence="7">The sequence shown here is derived from an EMBL/GenBank/DDBJ whole genome shotgun (WGS) entry which is preliminary data.</text>
</comment>
<dbReference type="SUPFAM" id="SSF52518">
    <property type="entry name" value="Thiamin diphosphate-binding fold (THDP-binding)"/>
    <property type="match status" value="2"/>
</dbReference>
<evidence type="ECO:0000256" key="2">
    <source>
        <dbReference type="ARBA" id="ARBA00023052"/>
    </source>
</evidence>
<dbReference type="InterPro" id="IPR029035">
    <property type="entry name" value="DHS-like_NAD/FAD-binding_dom"/>
</dbReference>
<gene>
    <name evidence="7" type="ORF">CBF29_07550</name>
</gene>
<dbReference type="InterPro" id="IPR012000">
    <property type="entry name" value="Thiamin_PyroP_enz_cen_dom"/>
</dbReference>
<dbReference type="Proteomes" id="UP000287605">
    <property type="component" value="Unassembled WGS sequence"/>
</dbReference>
<keyword evidence="8" id="KW-1185">Reference proteome</keyword>
<evidence type="ECO:0000259" key="6">
    <source>
        <dbReference type="Pfam" id="PF02776"/>
    </source>
</evidence>
<evidence type="ECO:0000313" key="7">
    <source>
        <dbReference type="EMBL" id="RSU11530.1"/>
    </source>
</evidence>